<organism evidence="1 2">
    <name type="scientific">Francisella salina</name>
    <dbReference type="NCBI Taxonomy" id="573569"/>
    <lineage>
        <taxon>Bacteria</taxon>
        <taxon>Pseudomonadati</taxon>
        <taxon>Pseudomonadota</taxon>
        <taxon>Gammaproteobacteria</taxon>
        <taxon>Thiotrichales</taxon>
        <taxon>Francisellaceae</taxon>
        <taxon>Francisella</taxon>
    </lineage>
</organism>
<accession>A0ABN3ZNP9</accession>
<dbReference type="CDD" id="cd04301">
    <property type="entry name" value="NAT_SF"/>
    <property type="match status" value="1"/>
</dbReference>
<dbReference type="SUPFAM" id="SSF55729">
    <property type="entry name" value="Acyl-CoA N-acyltransferases (Nat)"/>
    <property type="match status" value="1"/>
</dbReference>
<evidence type="ECO:0008006" key="3">
    <source>
        <dbReference type="Google" id="ProtNLM"/>
    </source>
</evidence>
<dbReference type="RefSeq" id="WP_013922140.1">
    <property type="nucleotide sequence ID" value="NC_015696.1"/>
</dbReference>
<gene>
    <name evidence="1" type="ordered locus">F7308_0362</name>
</gene>
<proteinExistence type="predicted"/>
<keyword evidence="2" id="KW-1185">Reference proteome</keyword>
<dbReference type="Gene3D" id="3.40.630.30">
    <property type="match status" value="1"/>
</dbReference>
<protein>
    <recommendedName>
        <fullName evidence="3">N-acetyltransferase domain-containing protein</fullName>
    </recommendedName>
</protein>
<reference evidence="1" key="1">
    <citation type="submission" date="2011-05" db="EMBL/GenBank/DDBJ databases">
        <authorList>
            <person name="Kuske C.R."/>
            <person name="Challacombe J.F."/>
            <person name="Siddaramappa S."/>
            <person name="Petersen J.M."/>
            <person name="Bruce D.C."/>
        </authorList>
    </citation>
    <scope>NUCLEOTIDE SEQUENCE</scope>
    <source>
        <strain evidence="1">TX077308</strain>
    </source>
</reference>
<sequence>MKIIKITSQNNHIYENLVQLYECEFAPLTGEKPDSNGLYVIQTPIKGGVIGYLVYIDNLPVGFMVIKELEECLDVAEFFILPSYRRNRIGIDFAKDIFLRNKGNWQIRQIQGADYATRFWRRVVKELVCLDFIESFEYDSEWGYVTIQRFAI</sequence>
<dbReference type="Proteomes" id="UP000000490">
    <property type="component" value="Chromosome"/>
</dbReference>
<evidence type="ECO:0000313" key="1">
    <source>
        <dbReference type="EMBL" id="AEI35290.1"/>
    </source>
</evidence>
<name>A0ABN3ZNP9_FRAST</name>
<dbReference type="InterPro" id="IPR016181">
    <property type="entry name" value="Acyl_CoA_acyltransferase"/>
</dbReference>
<evidence type="ECO:0000313" key="2">
    <source>
        <dbReference type="Proteomes" id="UP000000490"/>
    </source>
</evidence>
<dbReference type="EMBL" id="CP002872">
    <property type="protein sequence ID" value="AEI35290.1"/>
    <property type="molecule type" value="Genomic_DNA"/>
</dbReference>